<dbReference type="InterPro" id="IPR011711">
    <property type="entry name" value="GntR_C"/>
</dbReference>
<keyword evidence="6" id="KW-1185">Reference proteome</keyword>
<dbReference type="Pfam" id="PF07729">
    <property type="entry name" value="FCD"/>
    <property type="match status" value="1"/>
</dbReference>
<dbReference type="CDD" id="cd07377">
    <property type="entry name" value="WHTH_GntR"/>
    <property type="match status" value="1"/>
</dbReference>
<dbReference type="PANTHER" id="PTHR43537:SF45">
    <property type="entry name" value="GNTR FAMILY REGULATORY PROTEIN"/>
    <property type="match status" value="1"/>
</dbReference>
<dbReference type="EMBL" id="SPKJ01000148">
    <property type="protein sequence ID" value="MYZ50308.1"/>
    <property type="molecule type" value="Genomic_DNA"/>
</dbReference>
<sequence>MEEGPTSAGGVYDAVKQLILSGSYRPGNKLVHEELAGRLNVSRTPVREALERLRQEGYVRHVPRRGFFVSEIGEAEARDLYGVREALELHALRTIFAEAGKVETAPLRAINLRYRQAVTDRTAKTRLQVDAEFHLALAGQAGNSHLVQLLAGIFERIALKMRTETYELRLGEEAVAEHEALLDAFERGDPQQADERLRAHIGSARARLLRQMEDWT</sequence>
<dbReference type="PROSITE" id="PS50949">
    <property type="entry name" value="HTH_GNTR"/>
    <property type="match status" value="1"/>
</dbReference>
<dbReference type="OrthoDB" id="8114900at2"/>
<dbReference type="SUPFAM" id="SSF48008">
    <property type="entry name" value="GntR ligand-binding domain-like"/>
    <property type="match status" value="1"/>
</dbReference>
<gene>
    <name evidence="5" type="ORF">E4O86_21595</name>
</gene>
<dbReference type="GO" id="GO:0003677">
    <property type="term" value="F:DNA binding"/>
    <property type="evidence" value="ECO:0007669"/>
    <property type="project" value="UniProtKB-KW"/>
</dbReference>
<name>A0A964T872_9HYPH</name>
<protein>
    <submittedName>
        <fullName evidence="5">GntR family transcriptional regulator</fullName>
    </submittedName>
</protein>
<evidence type="ECO:0000259" key="4">
    <source>
        <dbReference type="PROSITE" id="PS50949"/>
    </source>
</evidence>
<keyword evidence="3" id="KW-0804">Transcription</keyword>
<evidence type="ECO:0000256" key="2">
    <source>
        <dbReference type="ARBA" id="ARBA00023125"/>
    </source>
</evidence>
<dbReference type="Pfam" id="PF00392">
    <property type="entry name" value="GntR"/>
    <property type="match status" value="1"/>
</dbReference>
<dbReference type="SUPFAM" id="SSF46785">
    <property type="entry name" value="Winged helix' DNA-binding domain"/>
    <property type="match status" value="1"/>
</dbReference>
<dbReference type="SMART" id="SM00345">
    <property type="entry name" value="HTH_GNTR"/>
    <property type="match status" value="1"/>
</dbReference>
<reference evidence="5" key="1">
    <citation type="submission" date="2019-03" db="EMBL/GenBank/DDBJ databases">
        <title>Afifella sp. nov., isolated from activated sludge.</title>
        <authorList>
            <person name="Li Q."/>
            <person name="Liu Y."/>
        </authorList>
    </citation>
    <scope>NUCLEOTIDE SEQUENCE</scope>
    <source>
        <strain evidence="5">L72</strain>
    </source>
</reference>
<accession>A0A964T872</accession>
<keyword evidence="1" id="KW-0805">Transcription regulation</keyword>
<evidence type="ECO:0000256" key="1">
    <source>
        <dbReference type="ARBA" id="ARBA00023015"/>
    </source>
</evidence>
<dbReference type="GO" id="GO:0003700">
    <property type="term" value="F:DNA-binding transcription factor activity"/>
    <property type="evidence" value="ECO:0007669"/>
    <property type="project" value="InterPro"/>
</dbReference>
<dbReference type="InterPro" id="IPR000524">
    <property type="entry name" value="Tscrpt_reg_HTH_GntR"/>
</dbReference>
<evidence type="ECO:0000313" key="5">
    <source>
        <dbReference type="EMBL" id="MYZ50308.1"/>
    </source>
</evidence>
<dbReference type="Gene3D" id="1.20.120.530">
    <property type="entry name" value="GntR ligand-binding domain-like"/>
    <property type="match status" value="1"/>
</dbReference>
<organism evidence="5 6">
    <name type="scientific">Propylenella binzhouense</name>
    <dbReference type="NCBI Taxonomy" id="2555902"/>
    <lineage>
        <taxon>Bacteria</taxon>
        <taxon>Pseudomonadati</taxon>
        <taxon>Pseudomonadota</taxon>
        <taxon>Alphaproteobacteria</taxon>
        <taxon>Hyphomicrobiales</taxon>
        <taxon>Propylenellaceae</taxon>
        <taxon>Propylenella</taxon>
    </lineage>
</organism>
<comment type="caution">
    <text evidence="5">The sequence shown here is derived from an EMBL/GenBank/DDBJ whole genome shotgun (WGS) entry which is preliminary data.</text>
</comment>
<dbReference type="Proteomes" id="UP000773614">
    <property type="component" value="Unassembled WGS sequence"/>
</dbReference>
<dbReference type="PANTHER" id="PTHR43537">
    <property type="entry name" value="TRANSCRIPTIONAL REGULATOR, GNTR FAMILY"/>
    <property type="match status" value="1"/>
</dbReference>
<evidence type="ECO:0000256" key="3">
    <source>
        <dbReference type="ARBA" id="ARBA00023163"/>
    </source>
</evidence>
<dbReference type="InterPro" id="IPR008920">
    <property type="entry name" value="TF_FadR/GntR_C"/>
</dbReference>
<keyword evidence="2" id="KW-0238">DNA-binding</keyword>
<dbReference type="InterPro" id="IPR036388">
    <property type="entry name" value="WH-like_DNA-bd_sf"/>
</dbReference>
<dbReference type="Gene3D" id="1.10.10.10">
    <property type="entry name" value="Winged helix-like DNA-binding domain superfamily/Winged helix DNA-binding domain"/>
    <property type="match status" value="1"/>
</dbReference>
<proteinExistence type="predicted"/>
<dbReference type="SMART" id="SM00895">
    <property type="entry name" value="FCD"/>
    <property type="match status" value="1"/>
</dbReference>
<dbReference type="RefSeq" id="WP_161142632.1">
    <property type="nucleotide sequence ID" value="NZ_SPKJ01000148.1"/>
</dbReference>
<dbReference type="AlphaFoldDB" id="A0A964T872"/>
<dbReference type="InterPro" id="IPR036390">
    <property type="entry name" value="WH_DNA-bd_sf"/>
</dbReference>
<dbReference type="PRINTS" id="PR00035">
    <property type="entry name" value="HTHGNTR"/>
</dbReference>
<evidence type="ECO:0000313" key="6">
    <source>
        <dbReference type="Proteomes" id="UP000773614"/>
    </source>
</evidence>
<feature type="domain" description="HTH gntR-type" evidence="4">
    <location>
        <begin position="5"/>
        <end position="72"/>
    </location>
</feature>